<dbReference type="GeneID" id="28849836"/>
<organism evidence="1 2">
    <name type="scientific">Pochonia chlamydosporia 170</name>
    <dbReference type="NCBI Taxonomy" id="1380566"/>
    <lineage>
        <taxon>Eukaryota</taxon>
        <taxon>Fungi</taxon>
        <taxon>Dikarya</taxon>
        <taxon>Ascomycota</taxon>
        <taxon>Pezizomycotina</taxon>
        <taxon>Sordariomycetes</taxon>
        <taxon>Hypocreomycetidae</taxon>
        <taxon>Hypocreales</taxon>
        <taxon>Clavicipitaceae</taxon>
        <taxon>Pochonia</taxon>
    </lineage>
</organism>
<reference evidence="1 2" key="1">
    <citation type="journal article" date="2016" name="PLoS Pathog.">
        <title>Biosynthesis of antibiotic leucinostatins in bio-control fungus Purpureocillium lilacinum and their inhibition on phytophthora revealed by genome mining.</title>
        <authorList>
            <person name="Wang G."/>
            <person name="Liu Z."/>
            <person name="Lin R."/>
            <person name="Li E."/>
            <person name="Mao Z."/>
            <person name="Ling J."/>
            <person name="Yang Y."/>
            <person name="Yin W.B."/>
            <person name="Xie B."/>
        </authorList>
    </citation>
    <scope>NUCLEOTIDE SEQUENCE [LARGE SCALE GENOMIC DNA]</scope>
    <source>
        <strain evidence="1">170</strain>
    </source>
</reference>
<evidence type="ECO:0000313" key="2">
    <source>
        <dbReference type="Proteomes" id="UP000078397"/>
    </source>
</evidence>
<keyword evidence="1" id="KW-0489">Methyltransferase</keyword>
<keyword evidence="1" id="KW-0808">Transferase</keyword>
<accession>A0A179F5T0</accession>
<protein>
    <submittedName>
        <fullName evidence="1">Methyltransferase fkbM domain-containing protein</fullName>
    </submittedName>
</protein>
<sequence>MGARSKALSYIYKLVVTTESCQLTRRLRRKSLSFTTCPSTRGLCGTIKDVGFRAAIRITIAALSGVGVFR</sequence>
<keyword evidence="2" id="KW-1185">Reference proteome</keyword>
<proteinExistence type="predicted"/>
<gene>
    <name evidence="1" type="ORF">VFPPC_06883</name>
</gene>
<dbReference type="GO" id="GO:0008168">
    <property type="term" value="F:methyltransferase activity"/>
    <property type="evidence" value="ECO:0007669"/>
    <property type="project" value="UniProtKB-KW"/>
</dbReference>
<dbReference type="GO" id="GO:0032259">
    <property type="term" value="P:methylation"/>
    <property type="evidence" value="ECO:0007669"/>
    <property type="project" value="UniProtKB-KW"/>
</dbReference>
<dbReference type="RefSeq" id="XP_018138663.2">
    <property type="nucleotide sequence ID" value="XM_018285842.2"/>
</dbReference>
<dbReference type="EMBL" id="LSBJ02000008">
    <property type="protein sequence ID" value="OAQ60785.2"/>
    <property type="molecule type" value="Genomic_DNA"/>
</dbReference>
<dbReference type="AlphaFoldDB" id="A0A179F5T0"/>
<name>A0A179F5T0_METCM</name>
<comment type="caution">
    <text evidence="1">The sequence shown here is derived from an EMBL/GenBank/DDBJ whole genome shotgun (WGS) entry which is preliminary data.</text>
</comment>
<dbReference type="Proteomes" id="UP000078397">
    <property type="component" value="Unassembled WGS sequence"/>
</dbReference>
<dbReference type="KEGG" id="pchm:VFPPC_06883"/>
<evidence type="ECO:0000313" key="1">
    <source>
        <dbReference type="EMBL" id="OAQ60785.2"/>
    </source>
</evidence>